<dbReference type="STRING" id="142588.SAMN04488559_101307"/>
<dbReference type="InterPro" id="IPR036388">
    <property type="entry name" value="WH-like_DNA-bd_sf"/>
</dbReference>
<protein>
    <submittedName>
        <fullName evidence="2">MarR family protein</fullName>
    </submittedName>
</protein>
<dbReference type="InterPro" id="IPR036390">
    <property type="entry name" value="WH_DNA-bd_sf"/>
</dbReference>
<dbReference type="SMART" id="SM00347">
    <property type="entry name" value="HTH_MARR"/>
    <property type="match status" value="1"/>
</dbReference>
<organism evidence="2 3">
    <name type="scientific">Isobaculum melis</name>
    <dbReference type="NCBI Taxonomy" id="142588"/>
    <lineage>
        <taxon>Bacteria</taxon>
        <taxon>Bacillati</taxon>
        <taxon>Bacillota</taxon>
        <taxon>Bacilli</taxon>
        <taxon>Lactobacillales</taxon>
        <taxon>Carnobacteriaceae</taxon>
        <taxon>Isobaculum</taxon>
    </lineage>
</organism>
<dbReference type="Pfam" id="PF01047">
    <property type="entry name" value="MarR"/>
    <property type="match status" value="1"/>
</dbReference>
<evidence type="ECO:0000259" key="1">
    <source>
        <dbReference type="SMART" id="SM00347"/>
    </source>
</evidence>
<dbReference type="InterPro" id="IPR000835">
    <property type="entry name" value="HTH_MarR-typ"/>
</dbReference>
<name>A0A1H9Q2E5_9LACT</name>
<dbReference type="OrthoDB" id="288929at2"/>
<evidence type="ECO:0000313" key="3">
    <source>
        <dbReference type="Proteomes" id="UP000198948"/>
    </source>
</evidence>
<dbReference type="GO" id="GO:0003700">
    <property type="term" value="F:DNA-binding transcription factor activity"/>
    <property type="evidence" value="ECO:0007669"/>
    <property type="project" value="InterPro"/>
</dbReference>
<sequence>MMNRSSSDLMEETKVKEYYYLYYLSKCFTDLMAEGFEKISERNGITLKAFDVLTILNQKDICTITEISKTGRMHISSALNICKLLEQKGLLELSKSKQDTRVTLATLTNQGIEFINESMKCFYKEDFSITEVLGKIEQQSGIYPSFSDLHLVIYEKYDAYTLESLSQLKK</sequence>
<dbReference type="Proteomes" id="UP000198948">
    <property type="component" value="Unassembled WGS sequence"/>
</dbReference>
<dbReference type="GO" id="GO:0006950">
    <property type="term" value="P:response to stress"/>
    <property type="evidence" value="ECO:0007669"/>
    <property type="project" value="TreeGrafter"/>
</dbReference>
<dbReference type="PANTHER" id="PTHR33164:SF58">
    <property type="entry name" value="DNA-BINDING TRANSCRIPTIONAL REPRESSOR SCOC"/>
    <property type="match status" value="1"/>
</dbReference>
<dbReference type="InterPro" id="IPR039422">
    <property type="entry name" value="MarR/SlyA-like"/>
</dbReference>
<dbReference type="SUPFAM" id="SSF46785">
    <property type="entry name" value="Winged helix' DNA-binding domain"/>
    <property type="match status" value="1"/>
</dbReference>
<accession>A0A1H9Q2E5</accession>
<dbReference type="Gene3D" id="1.10.10.10">
    <property type="entry name" value="Winged helix-like DNA-binding domain superfamily/Winged helix DNA-binding domain"/>
    <property type="match status" value="1"/>
</dbReference>
<dbReference type="RefSeq" id="WP_092649546.1">
    <property type="nucleotide sequence ID" value="NZ_FOHA01000001.1"/>
</dbReference>
<dbReference type="AlphaFoldDB" id="A0A1H9Q2E5"/>
<dbReference type="PANTHER" id="PTHR33164">
    <property type="entry name" value="TRANSCRIPTIONAL REGULATOR, MARR FAMILY"/>
    <property type="match status" value="1"/>
</dbReference>
<reference evidence="2 3" key="1">
    <citation type="submission" date="2016-10" db="EMBL/GenBank/DDBJ databases">
        <authorList>
            <person name="de Groot N.N."/>
        </authorList>
    </citation>
    <scope>NUCLEOTIDE SEQUENCE [LARGE SCALE GENOMIC DNA]</scope>
    <source>
        <strain evidence="2 3">DSM 13760</strain>
    </source>
</reference>
<proteinExistence type="predicted"/>
<gene>
    <name evidence="2" type="ORF">SAMN04488559_101307</name>
</gene>
<feature type="domain" description="HTH marR-type" evidence="1">
    <location>
        <begin position="38"/>
        <end position="138"/>
    </location>
</feature>
<evidence type="ECO:0000313" key="2">
    <source>
        <dbReference type="EMBL" id="SER54631.1"/>
    </source>
</evidence>
<dbReference type="EMBL" id="FOHA01000001">
    <property type="protein sequence ID" value="SER54631.1"/>
    <property type="molecule type" value="Genomic_DNA"/>
</dbReference>
<keyword evidence="3" id="KW-1185">Reference proteome</keyword>